<feature type="non-terminal residue" evidence="11">
    <location>
        <position position="642"/>
    </location>
</feature>
<dbReference type="PANTHER" id="PTHR11388">
    <property type="entry name" value="ORGANIC ANION TRANSPORTER"/>
    <property type="match status" value="1"/>
</dbReference>
<keyword evidence="5 8" id="KW-1133">Transmembrane helix</keyword>
<feature type="transmembrane region" description="Helical" evidence="8">
    <location>
        <begin position="68"/>
        <end position="89"/>
    </location>
</feature>
<evidence type="ECO:0000259" key="10">
    <source>
        <dbReference type="PROSITE" id="PS51465"/>
    </source>
</evidence>
<feature type="transmembrane region" description="Helical" evidence="8">
    <location>
        <begin position="290"/>
        <end position="312"/>
    </location>
</feature>
<feature type="transmembrane region" description="Helical" evidence="8">
    <location>
        <begin position="353"/>
        <end position="373"/>
    </location>
</feature>
<dbReference type="InterPro" id="IPR036259">
    <property type="entry name" value="MFS_trans_sf"/>
</dbReference>
<dbReference type="GO" id="GO:0016323">
    <property type="term" value="C:basolateral plasma membrane"/>
    <property type="evidence" value="ECO:0007669"/>
    <property type="project" value="TreeGrafter"/>
</dbReference>
<dbReference type="Pfam" id="PF07648">
    <property type="entry name" value="Kazal_2"/>
    <property type="match status" value="1"/>
</dbReference>
<feature type="transmembrane region" description="Helical" evidence="8">
    <location>
        <begin position="538"/>
        <end position="556"/>
    </location>
</feature>
<evidence type="ECO:0000256" key="3">
    <source>
        <dbReference type="ARBA" id="ARBA00022475"/>
    </source>
</evidence>
<feature type="non-terminal residue" evidence="11">
    <location>
        <position position="1"/>
    </location>
</feature>
<evidence type="ECO:0000313" key="11">
    <source>
        <dbReference type="EMBL" id="CAG12317.1"/>
    </source>
</evidence>
<keyword evidence="7" id="KW-1015">Disulfide bond</keyword>
<gene>
    <name evidence="11" type="ORF">GSTENG00034561001</name>
</gene>
<comment type="subcellular location">
    <subcellularLocation>
        <location evidence="1 8">Cell membrane</location>
        <topology evidence="1 8">Multi-pass membrane protein</topology>
    </subcellularLocation>
</comment>
<dbReference type="SUPFAM" id="SSF103473">
    <property type="entry name" value="MFS general substrate transporter"/>
    <property type="match status" value="1"/>
</dbReference>
<feature type="signal peptide" evidence="9">
    <location>
        <begin position="1"/>
        <end position="17"/>
    </location>
</feature>
<dbReference type="GO" id="GO:0015347">
    <property type="term" value="F:sodium-independent organic anion transmembrane transporter activity"/>
    <property type="evidence" value="ECO:0007669"/>
    <property type="project" value="TreeGrafter"/>
</dbReference>
<dbReference type="OrthoDB" id="5062115at2759"/>
<keyword evidence="3" id="KW-1003">Cell membrane</keyword>
<evidence type="ECO:0000256" key="4">
    <source>
        <dbReference type="ARBA" id="ARBA00022692"/>
    </source>
</evidence>
<dbReference type="EMBL" id="CAAE01015074">
    <property type="protein sequence ID" value="CAG12317.1"/>
    <property type="molecule type" value="Genomic_DNA"/>
</dbReference>
<keyword evidence="8" id="KW-0406">Ion transport</keyword>
<keyword evidence="6 8" id="KW-0472">Membrane</keyword>
<dbReference type="NCBIfam" id="TIGR00805">
    <property type="entry name" value="oat"/>
    <property type="match status" value="1"/>
</dbReference>
<dbReference type="KEGG" id="tng:GSTEN00034561G001"/>
<dbReference type="InterPro" id="IPR036058">
    <property type="entry name" value="Kazal_dom_sf"/>
</dbReference>
<keyword evidence="9" id="KW-0732">Signal</keyword>
<dbReference type="GO" id="GO:0006811">
    <property type="term" value="P:monoatomic ion transport"/>
    <property type="evidence" value="ECO:0007669"/>
    <property type="project" value="UniProtKB-KW"/>
</dbReference>
<keyword evidence="8" id="KW-0813">Transport</keyword>
<feature type="domain" description="Kazal-like" evidence="10">
    <location>
        <begin position="417"/>
        <end position="476"/>
    </location>
</feature>
<evidence type="ECO:0000256" key="1">
    <source>
        <dbReference type="ARBA" id="ARBA00004651"/>
    </source>
</evidence>
<evidence type="ECO:0000256" key="8">
    <source>
        <dbReference type="RuleBase" id="RU362056"/>
    </source>
</evidence>
<proteinExistence type="inferred from homology"/>
<dbReference type="Gene3D" id="1.20.1250.20">
    <property type="entry name" value="MFS general substrate transporter like domains"/>
    <property type="match status" value="1"/>
</dbReference>
<feature type="transmembrane region" description="Helical" evidence="8">
    <location>
        <begin position="324"/>
        <end position="341"/>
    </location>
</feature>
<evidence type="ECO:0000256" key="5">
    <source>
        <dbReference type="ARBA" id="ARBA00022989"/>
    </source>
</evidence>
<evidence type="ECO:0000256" key="2">
    <source>
        <dbReference type="ARBA" id="ARBA00009657"/>
    </source>
</evidence>
<feature type="transmembrane region" description="Helical" evidence="8">
    <location>
        <begin position="168"/>
        <end position="196"/>
    </location>
</feature>
<reference evidence="11" key="1">
    <citation type="journal article" date="2004" name="Nature">
        <title>Genome duplication in the teleost fish Tetraodon nigroviridis reveals the early vertebrate proto-karyotype.</title>
        <authorList>
            <person name="Jaillon O."/>
            <person name="Aury J.-M."/>
            <person name="Brunet F."/>
            <person name="Petit J.-L."/>
            <person name="Stange-Thomann N."/>
            <person name="Mauceli E."/>
            <person name="Bouneau L."/>
            <person name="Fischer C."/>
            <person name="Ozouf-Costaz C."/>
            <person name="Bernot A."/>
            <person name="Nicaud S."/>
            <person name="Jaffe D."/>
            <person name="Fisher S."/>
            <person name="Lutfalla G."/>
            <person name="Dossat C."/>
            <person name="Segurens B."/>
            <person name="Dasilva C."/>
            <person name="Salanoubat M."/>
            <person name="Levy M."/>
            <person name="Boudet N."/>
            <person name="Castellano S."/>
            <person name="Anthouard V."/>
            <person name="Jubin C."/>
            <person name="Castelli V."/>
            <person name="Katinka M."/>
            <person name="Vacherie B."/>
            <person name="Biemont C."/>
            <person name="Skalli Z."/>
            <person name="Cattolico L."/>
            <person name="Poulain J."/>
            <person name="De Berardinis V."/>
            <person name="Cruaud C."/>
            <person name="Duprat S."/>
            <person name="Brottier P."/>
            <person name="Coutanceau J.-P."/>
            <person name="Gouzy J."/>
            <person name="Parra G."/>
            <person name="Lardier G."/>
            <person name="Chapple C."/>
            <person name="McKernan K.J."/>
            <person name="McEwan P."/>
            <person name="Bosak S."/>
            <person name="Kellis M."/>
            <person name="Volff J.-N."/>
            <person name="Guigo R."/>
            <person name="Zody M.C."/>
            <person name="Mesirov J."/>
            <person name="Lindblad-Toh K."/>
            <person name="Birren B."/>
            <person name="Nusbaum C."/>
            <person name="Kahn D."/>
            <person name="Robinson-Rechavi M."/>
            <person name="Laudet V."/>
            <person name="Schachter V."/>
            <person name="Quetier F."/>
            <person name="Saurin W."/>
            <person name="Scarpelli C."/>
            <person name="Wincker P."/>
            <person name="Lander E.S."/>
            <person name="Weissenbach J."/>
            <person name="Roest Crollius H."/>
        </authorList>
    </citation>
    <scope>NUCLEOTIDE SEQUENCE [LARGE SCALE GENOMIC DNA]</scope>
</reference>
<organism evidence="11">
    <name type="scientific">Tetraodon nigroviridis</name>
    <name type="common">Spotted green pufferfish</name>
    <name type="synonym">Chelonodon nigroviridis</name>
    <dbReference type="NCBI Taxonomy" id="99883"/>
    <lineage>
        <taxon>Eukaryota</taxon>
        <taxon>Metazoa</taxon>
        <taxon>Chordata</taxon>
        <taxon>Craniata</taxon>
        <taxon>Vertebrata</taxon>
        <taxon>Euteleostomi</taxon>
        <taxon>Actinopterygii</taxon>
        <taxon>Neopterygii</taxon>
        <taxon>Teleostei</taxon>
        <taxon>Neoteleostei</taxon>
        <taxon>Acanthomorphata</taxon>
        <taxon>Eupercaria</taxon>
        <taxon>Tetraodontiformes</taxon>
        <taxon>Tetradontoidea</taxon>
        <taxon>Tetraodontidae</taxon>
        <taxon>Tetraodon</taxon>
    </lineage>
</organism>
<sequence>LFVLCHGLLQLSQLLYSAYFKSIITTIERRYGLSSYSAGSLSSLNEISNSALIVFVSYFGDQVHRPRLIGVGGLLMAVSATVLTLPHFLSQPYEYDSVLHNQRDLCNMHTNQSEPTCGREESRQMDENQNLWLLMASAQLLFGVGSVPIQPFGLSYIDDFAGPGNSALYIAILFSVSVFGPAVGYLLGSVVLQFYVDLDKAALGAQQELHQGDPRWVGAWWMGLLITTGFLILTSVPYFFFPRSMPSKHGVRQTQVCALLSSHAAIWVKAEVNDDNRFPRMLLHLLLNPLFLLLVLAQCCFSSVIAGLSTFLNKFLEQQFGASAAYSSLLVGVCSHHNWGVKTTRVHNSSCCFPGALNLPAVAVGMLLGGVIMKRVGLTLKTIPRFSVVMLTTSLLLCVPLFFMGCHTHEVMEVNHLQGRSLCSTNCSCLKSAFNPVCGSDAAEYISPCHAGCTNFTKDPNNSHRVQLYTQCTCVGGSQSQARPGPCPNSCPQFLIPAILVISLAALIASITHNPLYMMVLRSVASEEKSFAIGIQFLLMRVLAWLPAPALFGMVIDTSCIWWKQVCGKKYSCGYYDNITLRNRLEPYRQSTCGAHYNTTTPLSLRPCRYMGLQVSYKMAGILLLMVLGWKAQRTQEYCLEK</sequence>
<keyword evidence="4 8" id="KW-0812">Transmembrane</keyword>
<feature type="chain" id="PRO_5004242957" description="Solute carrier organic anion transporter family member" evidence="9">
    <location>
        <begin position="18"/>
        <end position="642"/>
    </location>
</feature>
<dbReference type="GO" id="GO:0015132">
    <property type="term" value="F:prostaglandin transmembrane transporter activity"/>
    <property type="evidence" value="ECO:0007669"/>
    <property type="project" value="TreeGrafter"/>
</dbReference>
<feature type="transmembrane region" description="Helical" evidence="8">
    <location>
        <begin position="131"/>
        <end position="156"/>
    </location>
</feature>
<feature type="transmembrane region" description="Helical" evidence="8">
    <location>
        <begin position="216"/>
        <end position="241"/>
    </location>
</feature>
<dbReference type="PANTHER" id="PTHR11388:SF14">
    <property type="entry name" value="SOLUTE CARRIER ORGANIC ANION TRANSPORTER FAMILY MEMBER 2A1"/>
    <property type="match status" value="1"/>
</dbReference>
<dbReference type="Pfam" id="PF03137">
    <property type="entry name" value="OATP"/>
    <property type="match status" value="1"/>
</dbReference>
<dbReference type="InterPro" id="IPR002350">
    <property type="entry name" value="Kazal_dom"/>
</dbReference>
<evidence type="ECO:0000256" key="6">
    <source>
        <dbReference type="ARBA" id="ARBA00023136"/>
    </source>
</evidence>
<feature type="transmembrane region" description="Helical" evidence="8">
    <location>
        <begin position="385"/>
        <end position="405"/>
    </location>
</feature>
<evidence type="ECO:0000256" key="7">
    <source>
        <dbReference type="ARBA" id="ARBA00023157"/>
    </source>
</evidence>
<evidence type="ECO:0000256" key="9">
    <source>
        <dbReference type="SAM" id="SignalP"/>
    </source>
</evidence>
<dbReference type="SUPFAM" id="SSF100895">
    <property type="entry name" value="Kazal-type serine protease inhibitors"/>
    <property type="match status" value="1"/>
</dbReference>
<dbReference type="InterPro" id="IPR004156">
    <property type="entry name" value="OATP"/>
</dbReference>
<reference evidence="11" key="2">
    <citation type="submission" date="2004-02" db="EMBL/GenBank/DDBJ databases">
        <authorList>
            <consortium name="Genoscope"/>
            <consortium name="Whitehead Institute Centre for Genome Research"/>
        </authorList>
    </citation>
    <scope>NUCLEOTIDE SEQUENCE</scope>
</reference>
<name>Q4RH15_TETNG</name>
<dbReference type="AlphaFoldDB" id="Q4RH15"/>
<dbReference type="GO" id="GO:0043252">
    <property type="term" value="P:sodium-independent organic anion transport"/>
    <property type="evidence" value="ECO:0007669"/>
    <property type="project" value="TreeGrafter"/>
</dbReference>
<comment type="caution">
    <text evidence="11">The sequence shown here is derived from an EMBL/GenBank/DDBJ whole genome shotgun (WGS) entry which is preliminary data.</text>
</comment>
<feature type="transmembrane region" description="Helical" evidence="8">
    <location>
        <begin position="494"/>
        <end position="517"/>
    </location>
</feature>
<protein>
    <recommendedName>
        <fullName evidence="8">Solute carrier organic anion transporter family member</fullName>
    </recommendedName>
</protein>
<accession>Q4RH15</accession>
<dbReference type="PROSITE" id="PS51465">
    <property type="entry name" value="KAZAL_2"/>
    <property type="match status" value="1"/>
</dbReference>
<comment type="caution">
    <text evidence="8">Lacks conserved residue(s) required for the propagation of feature annotation.</text>
</comment>
<comment type="similarity">
    <text evidence="2 8">Belongs to the organo anion transporter (TC 2.A.60) family.</text>
</comment>